<dbReference type="AlphaFoldDB" id="A0A7L1SBS8"/>
<organism evidence="2 3">
    <name type="scientific">Helopsaltes ochotensis</name>
    <name type="common">Middendorff's grasshopper-warbler</name>
    <dbReference type="NCBI Taxonomy" id="3150915"/>
    <lineage>
        <taxon>Eukaryota</taxon>
        <taxon>Metazoa</taxon>
        <taxon>Chordata</taxon>
        <taxon>Craniata</taxon>
        <taxon>Vertebrata</taxon>
        <taxon>Euteleostomi</taxon>
        <taxon>Archelosauria</taxon>
        <taxon>Archosauria</taxon>
        <taxon>Dinosauria</taxon>
        <taxon>Saurischia</taxon>
        <taxon>Theropoda</taxon>
        <taxon>Coelurosauria</taxon>
        <taxon>Aves</taxon>
        <taxon>Neognathae</taxon>
        <taxon>Neoaves</taxon>
        <taxon>Telluraves</taxon>
        <taxon>Australaves</taxon>
        <taxon>Passeriformes</taxon>
        <taxon>Sylvioidea</taxon>
        <taxon>Locustellidae</taxon>
        <taxon>Helopsaltes</taxon>
    </lineage>
</organism>
<evidence type="ECO:0000313" key="2">
    <source>
        <dbReference type="EMBL" id="NXO46781.1"/>
    </source>
</evidence>
<dbReference type="Gene3D" id="1.10.287.210">
    <property type="match status" value="1"/>
</dbReference>
<dbReference type="InterPro" id="IPR018154">
    <property type="entry name" value="TLV/ENV_coat_polyprotein"/>
</dbReference>
<evidence type="ECO:0000313" key="3">
    <source>
        <dbReference type="Proteomes" id="UP000572057"/>
    </source>
</evidence>
<evidence type="ECO:0000256" key="1">
    <source>
        <dbReference type="ARBA" id="ARBA00023157"/>
    </source>
</evidence>
<name>A0A7L1SBS8_9PASS</name>
<feature type="non-terminal residue" evidence="2">
    <location>
        <position position="1"/>
    </location>
</feature>
<dbReference type="Proteomes" id="UP000572057">
    <property type="component" value="Unassembled WGS sequence"/>
</dbReference>
<dbReference type="PANTHER" id="PTHR10424">
    <property type="entry name" value="VIRAL ENVELOPE PROTEIN"/>
    <property type="match status" value="1"/>
</dbReference>
<comment type="caution">
    <text evidence="2">The sequence shown here is derived from an EMBL/GenBank/DDBJ whole genome shotgun (WGS) entry which is preliminary data.</text>
</comment>
<dbReference type="SUPFAM" id="SSF58069">
    <property type="entry name" value="Virus ectodomain"/>
    <property type="match status" value="1"/>
</dbReference>
<gene>
    <name evidence="2" type="primary">Ervv2</name>
    <name evidence="2" type="ORF">LOCOCH_R15116</name>
</gene>
<reference evidence="3" key="1">
    <citation type="submission" date="2019-09" db="EMBL/GenBank/DDBJ databases">
        <title>Bird 10,000 Genomes (B10K) Project - Family phase.</title>
        <authorList>
            <person name="Zhang G."/>
        </authorList>
    </citation>
    <scope>NUCLEOTIDE SEQUENCE [LARGE SCALE GENOMIC DNA]</scope>
</reference>
<feature type="non-terminal residue" evidence="2">
    <location>
        <position position="93"/>
    </location>
</feature>
<dbReference type="OrthoDB" id="8949317at2759"/>
<protein>
    <submittedName>
        <fullName evidence="2">ERVV2 protein</fullName>
    </submittedName>
</protein>
<keyword evidence="1" id="KW-1015">Disulfide bond</keyword>
<proteinExistence type="predicted"/>
<sequence length="93" mass="10240">FHSFVRALLPNLGIAQLEKAISNISAEKELIANSTADALVRLQDEINLLKEAVFPNHMVLDMKTAQTGGVCILINTSWCTYIDQSGQKAMDIH</sequence>
<dbReference type="PANTHER" id="PTHR10424:SF73">
    <property type="entry name" value="ENDOGENOUS RETROVIRUS GROUP FC1 ENV POLYPROTEIN-RELATED"/>
    <property type="match status" value="1"/>
</dbReference>
<dbReference type="EMBL" id="VXBM01006355">
    <property type="protein sequence ID" value="NXO46781.1"/>
    <property type="molecule type" value="Genomic_DNA"/>
</dbReference>
<keyword evidence="3" id="KW-1185">Reference proteome</keyword>
<accession>A0A7L1SBS8</accession>